<dbReference type="SUPFAM" id="SSF48295">
    <property type="entry name" value="TrpR-like"/>
    <property type="match status" value="1"/>
</dbReference>
<dbReference type="Proteomes" id="UP001548832">
    <property type="component" value="Unassembled WGS sequence"/>
</dbReference>
<dbReference type="RefSeq" id="WP_354462978.1">
    <property type="nucleotide sequence ID" value="NZ_JBEWSZ010000002.1"/>
</dbReference>
<feature type="region of interest" description="Disordered" evidence="1">
    <location>
        <begin position="65"/>
        <end position="95"/>
    </location>
</feature>
<dbReference type="NCBIfam" id="NF047595">
    <property type="entry name" value="IS66_ISRel24_TnpA"/>
    <property type="match status" value="1"/>
</dbReference>
<accession>A0ABV2DLM2</accession>
<evidence type="ECO:0000313" key="2">
    <source>
        <dbReference type="EMBL" id="MET2830911.1"/>
    </source>
</evidence>
<dbReference type="InterPro" id="IPR010921">
    <property type="entry name" value="Trp_repressor/repl_initiator"/>
</dbReference>
<dbReference type="InterPro" id="IPR002514">
    <property type="entry name" value="Transposase_8"/>
</dbReference>
<name>A0ABV2DLM2_9HYPH</name>
<dbReference type="EMBL" id="JBEWSZ010000002">
    <property type="protein sequence ID" value="MET2830911.1"/>
    <property type="molecule type" value="Genomic_DNA"/>
</dbReference>
<evidence type="ECO:0000313" key="3">
    <source>
        <dbReference type="Proteomes" id="UP001548832"/>
    </source>
</evidence>
<evidence type="ECO:0000256" key="1">
    <source>
        <dbReference type="SAM" id="MobiDB-lite"/>
    </source>
</evidence>
<dbReference type="Pfam" id="PF01527">
    <property type="entry name" value="HTH_Tnp_1"/>
    <property type="match status" value="1"/>
</dbReference>
<organism evidence="2 3">
    <name type="scientific">Mesorhizobium shangrilense</name>
    <dbReference type="NCBI Taxonomy" id="460060"/>
    <lineage>
        <taxon>Bacteria</taxon>
        <taxon>Pseudomonadati</taxon>
        <taxon>Pseudomonadota</taxon>
        <taxon>Alphaproteobacteria</taxon>
        <taxon>Hyphomicrobiales</taxon>
        <taxon>Phyllobacteriaceae</taxon>
        <taxon>Mesorhizobium</taxon>
    </lineage>
</organism>
<gene>
    <name evidence="2" type="ORF">ABVQ20_28385</name>
</gene>
<keyword evidence="3" id="KW-1185">Reference proteome</keyword>
<reference evidence="2 3" key="1">
    <citation type="submission" date="2024-06" db="EMBL/GenBank/DDBJ databases">
        <authorList>
            <person name="Kim D.-U."/>
        </authorList>
    </citation>
    <scope>NUCLEOTIDE SEQUENCE [LARGE SCALE GENOMIC DNA]</scope>
    <source>
        <strain evidence="2 3">KACC15460</strain>
    </source>
</reference>
<dbReference type="NCBIfam" id="NF047593">
    <property type="entry name" value="IS66_ISAeme5_TnpA"/>
    <property type="match status" value="1"/>
</dbReference>
<sequence length="301" mass="34178">MAPRRSWAKANSPYWSSQVASWIASNLSAQEFCRRRDLSIRTFDLWMHHLVSGDDLRKRAEKLQNLRREKSGRKRKTQQPKRPQRRPRYRYGKRTDSGPIALRAFWSMHVEALNWSGMGHAEYAAALGLSRHALRIWRDRLEESGDEMDWRLLLHPSARAQLSSAANCARRQYRLTPDAVDGRSHRRSFTEQQKRAIVQETEKPGVAVAQVCRRHGIATSMAFRWREEFGLTARKAPELALVELADGGETEPPALAALRDLVRPPDGMVAIELDDGRRVFAPAGSSAAAVKRHLAGKEKAS</sequence>
<feature type="compositionally biased region" description="Basic residues" evidence="1">
    <location>
        <begin position="70"/>
        <end position="92"/>
    </location>
</feature>
<comment type="caution">
    <text evidence="2">The sequence shown here is derived from an EMBL/GenBank/DDBJ whole genome shotgun (WGS) entry which is preliminary data.</text>
</comment>
<protein>
    <submittedName>
        <fullName evidence="2">Transposase</fullName>
    </submittedName>
</protein>
<proteinExistence type="predicted"/>